<keyword evidence="4" id="KW-1133">Transmembrane helix</keyword>
<reference evidence="8 9" key="1">
    <citation type="submission" date="2023-08" db="EMBL/GenBank/DDBJ databases">
        <title>Black Yeasts Isolated from many extreme environments.</title>
        <authorList>
            <person name="Coleine C."/>
            <person name="Stajich J.E."/>
            <person name="Selbmann L."/>
        </authorList>
    </citation>
    <scope>NUCLEOTIDE SEQUENCE [LARGE SCALE GENOMIC DNA]</scope>
    <source>
        <strain evidence="8 9">CCFEE 536</strain>
    </source>
</reference>
<dbReference type="PANTHER" id="PTHR10801">
    <property type="entry name" value="24-DEHYDROCHOLESTEROL REDUCTASE"/>
    <property type="match status" value="1"/>
</dbReference>
<dbReference type="InterPro" id="IPR016169">
    <property type="entry name" value="FAD-bd_PCMH_sub2"/>
</dbReference>
<comment type="subcellular location">
    <subcellularLocation>
        <location evidence="1">Membrane</location>
        <topology evidence="1">Single-pass membrane protein</topology>
    </subcellularLocation>
</comment>
<keyword evidence="5" id="KW-0560">Oxidoreductase</keyword>
<keyword evidence="6" id="KW-0472">Membrane</keyword>
<dbReference type="Pfam" id="PF01565">
    <property type="entry name" value="FAD_binding_4"/>
    <property type="match status" value="1"/>
</dbReference>
<evidence type="ECO:0000313" key="9">
    <source>
        <dbReference type="Proteomes" id="UP001357485"/>
    </source>
</evidence>
<keyword evidence="3" id="KW-0812">Transmembrane</keyword>
<proteinExistence type="predicted"/>
<dbReference type="InterPro" id="IPR040165">
    <property type="entry name" value="Diminuto-like"/>
</dbReference>
<accession>A0ABR0KRA7</accession>
<organism evidence="8 9">
    <name type="scientific">Cryomyces antarcticus</name>
    <dbReference type="NCBI Taxonomy" id="329879"/>
    <lineage>
        <taxon>Eukaryota</taxon>
        <taxon>Fungi</taxon>
        <taxon>Dikarya</taxon>
        <taxon>Ascomycota</taxon>
        <taxon>Pezizomycotina</taxon>
        <taxon>Dothideomycetes</taxon>
        <taxon>Dothideomycetes incertae sedis</taxon>
        <taxon>Cryomyces</taxon>
    </lineage>
</organism>
<dbReference type="InterPro" id="IPR036318">
    <property type="entry name" value="FAD-bd_PCMH-like_sf"/>
</dbReference>
<comment type="caution">
    <text evidence="8">The sequence shown here is derived from an EMBL/GenBank/DDBJ whole genome shotgun (WGS) entry which is preliminary data.</text>
</comment>
<dbReference type="Gene3D" id="3.30.465.10">
    <property type="match status" value="1"/>
</dbReference>
<sequence length="460" mass="53068">SAFERGRMIDTSGLFHILNVNTERRTALVEPNVPMDRLVEATLLHGLVPPVVMEFPGITVGGGFAGTAGESSSFKHGFFDRTFNWMEIVLANGDVVECSDTERRDLFHGAAGCFGTLGVATLFEIRLLEAKEYVELTYHPMTSVSEAIQKIGMETEDLANDYVDGIVFSLNKAVVMTGRLTNDVRSPSDVRRFFRAQDPWFYLHAKELLSKSLDPVTEVIPLIDYLFRYDRGAFWTGVYAFEYFVTPFNRITRWALDTFMRTRVMYHALHESGHSQRYMIQDLALPFSTAQEFIEYVDDMFGFYPLWLCPLRQSEQVSLHPHFSSDKGKDREHPGMLLNVGVWGPGSSRYEEFVHQNRMLEDKVQELDGMKWLYAHAYYTEDEFWSIYDRQWYDALRAKYNATWLPSVYDKVKVDVQAQLDAQSGSWVAWSKSMLWSIWPLSGLWGVYKAFTGQEYLMPR</sequence>
<evidence type="ECO:0000256" key="5">
    <source>
        <dbReference type="ARBA" id="ARBA00023002"/>
    </source>
</evidence>
<evidence type="ECO:0000256" key="2">
    <source>
        <dbReference type="ARBA" id="ARBA00012405"/>
    </source>
</evidence>
<dbReference type="SUPFAM" id="SSF56176">
    <property type="entry name" value="FAD-binding/transporter-associated domain-like"/>
    <property type="match status" value="1"/>
</dbReference>
<dbReference type="InterPro" id="IPR006094">
    <property type="entry name" value="Oxid_FAD_bind_N"/>
</dbReference>
<evidence type="ECO:0000259" key="7">
    <source>
        <dbReference type="PROSITE" id="PS51387"/>
    </source>
</evidence>
<keyword evidence="9" id="KW-1185">Reference proteome</keyword>
<feature type="domain" description="FAD-binding PCMH-type" evidence="7">
    <location>
        <begin position="1"/>
        <end position="130"/>
    </location>
</feature>
<dbReference type="EC" id="1.3.1.72" evidence="2"/>
<dbReference type="EMBL" id="JAVRRA010025409">
    <property type="protein sequence ID" value="KAK5115585.1"/>
    <property type="molecule type" value="Genomic_DNA"/>
</dbReference>
<dbReference type="PROSITE" id="PS51387">
    <property type="entry name" value="FAD_PCMH"/>
    <property type="match status" value="1"/>
</dbReference>
<dbReference type="InterPro" id="IPR016166">
    <property type="entry name" value="FAD-bd_PCMH"/>
</dbReference>
<name>A0ABR0KRA7_9PEZI</name>
<evidence type="ECO:0000313" key="8">
    <source>
        <dbReference type="EMBL" id="KAK5115585.1"/>
    </source>
</evidence>
<gene>
    <name evidence="8" type="ORF">LTR16_005170</name>
</gene>
<protein>
    <recommendedName>
        <fullName evidence="2">Delta(24)-sterol reductase</fullName>
        <ecNumber evidence="2">1.3.1.72</ecNumber>
    </recommendedName>
</protein>
<evidence type="ECO:0000256" key="3">
    <source>
        <dbReference type="ARBA" id="ARBA00022692"/>
    </source>
</evidence>
<dbReference type="Proteomes" id="UP001357485">
    <property type="component" value="Unassembled WGS sequence"/>
</dbReference>
<evidence type="ECO:0000256" key="1">
    <source>
        <dbReference type="ARBA" id="ARBA00004167"/>
    </source>
</evidence>
<feature type="non-terminal residue" evidence="8">
    <location>
        <position position="1"/>
    </location>
</feature>
<dbReference type="PANTHER" id="PTHR10801:SF0">
    <property type="entry name" value="DELTA(24)-STEROL REDUCTASE"/>
    <property type="match status" value="1"/>
</dbReference>
<evidence type="ECO:0000256" key="6">
    <source>
        <dbReference type="ARBA" id="ARBA00023136"/>
    </source>
</evidence>
<evidence type="ECO:0000256" key="4">
    <source>
        <dbReference type="ARBA" id="ARBA00022989"/>
    </source>
</evidence>